<dbReference type="RefSeq" id="XP_002287060.1">
    <property type="nucleotide sequence ID" value="XM_002287024.1"/>
</dbReference>
<dbReference type="GO" id="GO:0005794">
    <property type="term" value="C:Golgi apparatus"/>
    <property type="evidence" value="ECO:0000318"/>
    <property type="project" value="GO_Central"/>
</dbReference>
<evidence type="ECO:0008006" key="3">
    <source>
        <dbReference type="Google" id="ProtNLM"/>
    </source>
</evidence>
<dbReference type="AlphaFoldDB" id="B8BSD6"/>
<dbReference type="InParanoid" id="B8BSD6"/>
<dbReference type="PANTHER" id="PTHR32301">
    <property type="entry name" value="COUNTIN RECEPTOR CNR3-RELATED"/>
    <property type="match status" value="1"/>
</dbReference>
<reference evidence="1 2" key="2">
    <citation type="journal article" date="2008" name="Nature">
        <title>The Phaeodactylum genome reveals the evolutionary history of diatom genomes.</title>
        <authorList>
            <person name="Bowler C."/>
            <person name="Allen A.E."/>
            <person name="Badger J.H."/>
            <person name="Grimwood J."/>
            <person name="Jabbari K."/>
            <person name="Kuo A."/>
            <person name="Maheswari U."/>
            <person name="Martens C."/>
            <person name="Maumus F."/>
            <person name="Otillar R.P."/>
            <person name="Rayko E."/>
            <person name="Salamov A."/>
            <person name="Vandepoele K."/>
            <person name="Beszteri B."/>
            <person name="Gruber A."/>
            <person name="Heijde M."/>
            <person name="Katinka M."/>
            <person name="Mock T."/>
            <person name="Valentin K."/>
            <person name="Verret F."/>
            <person name="Berges J.A."/>
            <person name="Brownlee C."/>
            <person name="Cadoret J.P."/>
            <person name="Chiovitti A."/>
            <person name="Choi C.J."/>
            <person name="Coesel S."/>
            <person name="De Martino A."/>
            <person name="Detter J.C."/>
            <person name="Durkin C."/>
            <person name="Falciatore A."/>
            <person name="Fournet J."/>
            <person name="Haruta M."/>
            <person name="Huysman M.J."/>
            <person name="Jenkins B.D."/>
            <person name="Jiroutova K."/>
            <person name="Jorgensen R.E."/>
            <person name="Joubert Y."/>
            <person name="Kaplan A."/>
            <person name="Kroger N."/>
            <person name="Kroth P.G."/>
            <person name="La Roche J."/>
            <person name="Lindquist E."/>
            <person name="Lommer M."/>
            <person name="Martin-Jezequel V."/>
            <person name="Lopez P.J."/>
            <person name="Lucas S."/>
            <person name="Mangogna M."/>
            <person name="McGinnis K."/>
            <person name="Medlin L.K."/>
            <person name="Montsant A."/>
            <person name="Oudot-Le Secq M.P."/>
            <person name="Napoli C."/>
            <person name="Obornik M."/>
            <person name="Parker M.S."/>
            <person name="Petit J.L."/>
            <person name="Porcel B.M."/>
            <person name="Poulsen N."/>
            <person name="Robison M."/>
            <person name="Rychlewski L."/>
            <person name="Rynearson T.A."/>
            <person name="Schmutz J."/>
            <person name="Shapiro H."/>
            <person name="Siaut M."/>
            <person name="Stanley M."/>
            <person name="Sussman M.R."/>
            <person name="Taylor A.R."/>
            <person name="Vardi A."/>
            <person name="von Dassow P."/>
            <person name="Vyverman W."/>
            <person name="Willis A."/>
            <person name="Wyrwicz L.S."/>
            <person name="Rokhsar D.S."/>
            <person name="Weissenbach J."/>
            <person name="Armbrust E.V."/>
            <person name="Green B.R."/>
            <person name="Van de Peer Y."/>
            <person name="Grigoriev I.V."/>
        </authorList>
    </citation>
    <scope>NUCLEOTIDE SEQUENCE [LARGE SCALE GENOMIC DNA]</scope>
    <source>
        <strain evidence="1 2">CCMP1335</strain>
    </source>
</reference>
<gene>
    <name evidence="1" type="ORF">THAPSDRAFT_1947</name>
</gene>
<name>B8BSD6_THAPS</name>
<evidence type="ECO:0000313" key="2">
    <source>
        <dbReference type="Proteomes" id="UP000001449"/>
    </source>
</evidence>
<dbReference type="SUPFAM" id="SSF52540">
    <property type="entry name" value="P-loop containing nucleoside triphosphate hydrolases"/>
    <property type="match status" value="1"/>
</dbReference>
<protein>
    <recommendedName>
        <fullName evidence="3">Sulfotransferase domain-containing protein</fullName>
    </recommendedName>
</protein>
<dbReference type="eggNOG" id="ENOG502T740">
    <property type="taxonomic scope" value="Eukaryota"/>
</dbReference>
<organism evidence="1 2">
    <name type="scientific">Thalassiosira pseudonana</name>
    <name type="common">Marine diatom</name>
    <name type="synonym">Cyclotella nana</name>
    <dbReference type="NCBI Taxonomy" id="35128"/>
    <lineage>
        <taxon>Eukaryota</taxon>
        <taxon>Sar</taxon>
        <taxon>Stramenopiles</taxon>
        <taxon>Ochrophyta</taxon>
        <taxon>Bacillariophyta</taxon>
        <taxon>Coscinodiscophyceae</taxon>
        <taxon>Thalassiosirophycidae</taxon>
        <taxon>Thalassiosirales</taxon>
        <taxon>Thalassiosiraceae</taxon>
        <taxon>Thalassiosira</taxon>
    </lineage>
</organism>
<proteinExistence type="predicted"/>
<dbReference type="Proteomes" id="UP000001449">
    <property type="component" value="Chromosome 1"/>
</dbReference>
<dbReference type="PANTHER" id="PTHR32301:SF6">
    <property type="entry name" value="GOLVESIN-RELATED"/>
    <property type="match status" value="1"/>
</dbReference>
<dbReference type="HOGENOM" id="CLU_052119_0_0_1"/>
<evidence type="ECO:0000313" key="1">
    <source>
        <dbReference type="EMBL" id="EED96701.1"/>
    </source>
</evidence>
<dbReference type="InterPro" id="IPR027417">
    <property type="entry name" value="P-loop_NTPase"/>
</dbReference>
<dbReference type="InterPro" id="IPR053259">
    <property type="entry name" value="Golvesin-related_Golgi"/>
</dbReference>
<dbReference type="KEGG" id="tps:THAPSDRAFT_1947"/>
<dbReference type="GeneID" id="7452555"/>
<dbReference type="PaxDb" id="35128-Thaps1947"/>
<sequence>MTTSKLSKSKWIVLSIAAIFASGTIFTQVYDTSTTLRRSLQLSESTITKEKYLGLILPEEESMPLYLRNTMELVPRAADGQDLIFYWHVPKAGGQLMKNIMSVCYGLRRAERLKEPASLEMVHEMIVNVDTSTPEGIQEARDLHLADSGKVDVIASSFVLSASSLFNANHRGRAFTILRHPVDNAASLFWTRKQLRPDLRVKYTLAQYAMQDWYPDNWVTRQLTGTLPHEELSQIHLDRAKNILSNKFFVGISDQMEESLRQLKAYYGWQPVPGREHCVPDLLHGGNPKFVKSYNRPLPSRGSDDWRVVANRERYDMELYYFALELFARQGVMYSPGRESYD</sequence>
<accession>B8BSD6</accession>
<dbReference type="OMA" id="HITFETY"/>
<reference evidence="1 2" key="1">
    <citation type="journal article" date="2004" name="Science">
        <title>The genome of the diatom Thalassiosira pseudonana: ecology, evolution, and metabolism.</title>
        <authorList>
            <person name="Armbrust E.V."/>
            <person name="Berges J.A."/>
            <person name="Bowler C."/>
            <person name="Green B.R."/>
            <person name="Martinez D."/>
            <person name="Putnam N.H."/>
            <person name="Zhou S."/>
            <person name="Allen A.E."/>
            <person name="Apt K.E."/>
            <person name="Bechner M."/>
            <person name="Brzezinski M.A."/>
            <person name="Chaal B.K."/>
            <person name="Chiovitti A."/>
            <person name="Davis A.K."/>
            <person name="Demarest M.S."/>
            <person name="Detter J.C."/>
            <person name="Glavina T."/>
            <person name="Goodstein D."/>
            <person name="Hadi M.Z."/>
            <person name="Hellsten U."/>
            <person name="Hildebrand M."/>
            <person name="Jenkins B.D."/>
            <person name="Jurka J."/>
            <person name="Kapitonov V.V."/>
            <person name="Kroger N."/>
            <person name="Lau W.W."/>
            <person name="Lane T.W."/>
            <person name="Larimer F.W."/>
            <person name="Lippmeier J.C."/>
            <person name="Lucas S."/>
            <person name="Medina M."/>
            <person name="Montsant A."/>
            <person name="Obornik M."/>
            <person name="Parker M.S."/>
            <person name="Palenik B."/>
            <person name="Pazour G.J."/>
            <person name="Richardson P.M."/>
            <person name="Rynearson T.A."/>
            <person name="Saito M.A."/>
            <person name="Schwartz D.C."/>
            <person name="Thamatrakoln K."/>
            <person name="Valentin K."/>
            <person name="Vardi A."/>
            <person name="Wilkerson F.P."/>
            <person name="Rokhsar D.S."/>
        </authorList>
    </citation>
    <scope>NUCLEOTIDE SEQUENCE [LARGE SCALE GENOMIC DNA]</scope>
    <source>
        <strain evidence="1 2">CCMP1335</strain>
    </source>
</reference>
<dbReference type="EMBL" id="CM000638">
    <property type="protein sequence ID" value="EED96701.1"/>
    <property type="molecule type" value="Genomic_DNA"/>
</dbReference>
<keyword evidence="2" id="KW-1185">Reference proteome</keyword>
<dbReference type="Gene3D" id="3.40.50.300">
    <property type="entry name" value="P-loop containing nucleotide triphosphate hydrolases"/>
    <property type="match status" value="1"/>
</dbReference>